<dbReference type="InterPro" id="IPR011990">
    <property type="entry name" value="TPR-like_helical_dom_sf"/>
</dbReference>
<name>A0A8C6TDY7_9GOBI</name>
<keyword evidence="5" id="KW-1185">Reference proteome</keyword>
<dbReference type="GO" id="GO:0005829">
    <property type="term" value="C:cytosol"/>
    <property type="evidence" value="ECO:0007669"/>
    <property type="project" value="TreeGrafter"/>
</dbReference>
<keyword evidence="2" id="KW-0802">TPR repeat</keyword>
<evidence type="ECO:0000256" key="1">
    <source>
        <dbReference type="ARBA" id="ARBA00022737"/>
    </source>
</evidence>
<evidence type="ECO:0000313" key="4">
    <source>
        <dbReference type="Ensembl" id="ENSNMLP00000019363.1"/>
    </source>
</evidence>
<dbReference type="Proteomes" id="UP000694523">
    <property type="component" value="Unplaced"/>
</dbReference>
<dbReference type="AlphaFoldDB" id="A0A8C6TDY7"/>
<evidence type="ECO:0000256" key="3">
    <source>
        <dbReference type="ARBA" id="ARBA00038336"/>
    </source>
</evidence>
<reference evidence="4" key="2">
    <citation type="submission" date="2025-09" db="UniProtKB">
        <authorList>
            <consortium name="Ensembl"/>
        </authorList>
    </citation>
    <scope>IDENTIFICATION</scope>
</reference>
<keyword evidence="1" id="KW-0677">Repeat</keyword>
<evidence type="ECO:0000256" key="2">
    <source>
        <dbReference type="ARBA" id="ARBA00022803"/>
    </source>
</evidence>
<evidence type="ECO:0008006" key="6">
    <source>
        <dbReference type="Google" id="ProtNLM"/>
    </source>
</evidence>
<evidence type="ECO:0000313" key="5">
    <source>
        <dbReference type="Proteomes" id="UP000694523"/>
    </source>
</evidence>
<dbReference type="SUPFAM" id="SSF48452">
    <property type="entry name" value="TPR-like"/>
    <property type="match status" value="1"/>
</dbReference>
<dbReference type="PANTHER" id="PTHR10271">
    <property type="entry name" value="INTERFERON-INDUCED PROTEIN WITH TETRATRICOPEPTIDE REPEATS"/>
    <property type="match status" value="1"/>
</dbReference>
<dbReference type="Gene3D" id="1.25.40.10">
    <property type="entry name" value="Tetratricopeptide repeat domain"/>
    <property type="match status" value="2"/>
</dbReference>
<organism evidence="4 5">
    <name type="scientific">Neogobius melanostomus</name>
    <name type="common">round goby</name>
    <dbReference type="NCBI Taxonomy" id="47308"/>
    <lineage>
        <taxon>Eukaryota</taxon>
        <taxon>Metazoa</taxon>
        <taxon>Chordata</taxon>
        <taxon>Craniata</taxon>
        <taxon>Vertebrata</taxon>
        <taxon>Euteleostomi</taxon>
        <taxon>Actinopterygii</taxon>
        <taxon>Neopterygii</taxon>
        <taxon>Teleostei</taxon>
        <taxon>Neoteleostei</taxon>
        <taxon>Acanthomorphata</taxon>
        <taxon>Gobiaria</taxon>
        <taxon>Gobiiformes</taxon>
        <taxon>Gobioidei</taxon>
        <taxon>Gobiidae</taxon>
        <taxon>Benthophilinae</taxon>
        <taxon>Neogobiini</taxon>
        <taxon>Neogobius</taxon>
    </lineage>
</organism>
<accession>A0A8C6TDY7</accession>
<comment type="similarity">
    <text evidence="3">Belongs to the IFIT family.</text>
</comment>
<dbReference type="GO" id="GO:0051607">
    <property type="term" value="P:defense response to virus"/>
    <property type="evidence" value="ECO:0007669"/>
    <property type="project" value="TreeGrafter"/>
</dbReference>
<sequence length="417" mass="48336">MSAHKHDPTGAGHLDGLQCHFTWELEHSRELLFSIRDRLEDLLPNESNPWKGYIYNLLGFLQTRLGRSDEALSLFSAASEALRGPALLVNYSDLAWLHHERGEPTLSQEYLQRMQELSKEYPTERDQLLPEVYAEKAWTQTEFCRNYTLAAWLFQKALEAEERVEWRSAQVLASFYVKKKKGSEFLEQLRHASERDPENLPLRAGYLQQCTRSGQEVGPEAKVLAAKVLQGPDRMHRHMESLLHLYRSAVSVHAAVDLATKALDKRPDSRFLKACLAMCHKWRIHQRAAVSQELIERTVALLHEVITLYPDSCFRTEIDLANAYAKSNHGLADAKLLYSELLRRDLEPRSKQILYNSYAKFLHFELNDSHMSTQYHLRAAEIPVKSYYRSNSIETLQKIKDRGVSDLELRERHSFFE</sequence>
<dbReference type="PANTHER" id="PTHR10271:SF14">
    <property type="entry name" value="INTERFERON-INDUCED PROTEIN WITH TETRATRICOPEPTIDE REPEATS-RELATED"/>
    <property type="match status" value="1"/>
</dbReference>
<dbReference type="Ensembl" id="ENSNMLT00000021758.1">
    <property type="protein sequence ID" value="ENSNMLP00000019363.1"/>
    <property type="gene ID" value="ENSNMLG00000012710.1"/>
</dbReference>
<proteinExistence type="inferred from homology"/>
<reference evidence="4" key="1">
    <citation type="submission" date="2025-08" db="UniProtKB">
        <authorList>
            <consortium name="Ensembl"/>
        </authorList>
    </citation>
    <scope>IDENTIFICATION</scope>
</reference>
<protein>
    <recommendedName>
        <fullName evidence="6">Interferon-induced protein with tetratricopeptide repeats 1-like</fullName>
    </recommendedName>
</protein>